<feature type="region of interest" description="Disordered" evidence="1">
    <location>
        <begin position="192"/>
        <end position="225"/>
    </location>
</feature>
<name>A0AAD1W2Z4_PELCU</name>
<proteinExistence type="predicted"/>
<dbReference type="AlphaFoldDB" id="A0AAD1W2Z4"/>
<gene>
    <name evidence="2" type="ORF">PECUL_23A017069</name>
</gene>
<dbReference type="Proteomes" id="UP001295444">
    <property type="component" value="Chromosome 04"/>
</dbReference>
<dbReference type="EMBL" id="OW240915">
    <property type="protein sequence ID" value="CAH2284661.1"/>
    <property type="molecule type" value="Genomic_DNA"/>
</dbReference>
<accession>A0AAD1W2Z4</accession>
<keyword evidence="3" id="KW-1185">Reference proteome</keyword>
<protein>
    <submittedName>
        <fullName evidence="2">Uncharacterized protein</fullName>
    </submittedName>
</protein>
<reference evidence="2" key="1">
    <citation type="submission" date="2022-03" db="EMBL/GenBank/DDBJ databases">
        <authorList>
            <person name="Alioto T."/>
            <person name="Alioto T."/>
            <person name="Gomez Garrido J."/>
        </authorList>
    </citation>
    <scope>NUCLEOTIDE SEQUENCE</scope>
</reference>
<evidence type="ECO:0000256" key="1">
    <source>
        <dbReference type="SAM" id="MobiDB-lite"/>
    </source>
</evidence>
<sequence>MQGTQGKTPTVKSGTLTRFLRDSTERDMEAAAATSKMAGTDLLADSQPLSPQLSECSLKSLEINPVLDIRDLLRNLPLKTDMERMIHKLESSLHSKMAEMGTEIQQLDLKARRALKPITELLRNRSIKYRCSFPFALIVNYKGNIIQIASILDVPPFLRALELPDTRITDWNYPIPHQDNVQMCQRQKWVTPAKMRRNDTRFTSPQARRGRQPSTPARKRTATDD</sequence>
<organism evidence="2 3">
    <name type="scientific">Pelobates cultripes</name>
    <name type="common">Western spadefoot toad</name>
    <dbReference type="NCBI Taxonomy" id="61616"/>
    <lineage>
        <taxon>Eukaryota</taxon>
        <taxon>Metazoa</taxon>
        <taxon>Chordata</taxon>
        <taxon>Craniata</taxon>
        <taxon>Vertebrata</taxon>
        <taxon>Euteleostomi</taxon>
        <taxon>Amphibia</taxon>
        <taxon>Batrachia</taxon>
        <taxon>Anura</taxon>
        <taxon>Pelobatoidea</taxon>
        <taxon>Pelobatidae</taxon>
        <taxon>Pelobates</taxon>
    </lineage>
</organism>
<evidence type="ECO:0000313" key="2">
    <source>
        <dbReference type="EMBL" id="CAH2284661.1"/>
    </source>
</evidence>
<evidence type="ECO:0000313" key="3">
    <source>
        <dbReference type="Proteomes" id="UP001295444"/>
    </source>
</evidence>